<organism evidence="2 3">
    <name type="scientific">Sphingomonas natans</name>
    <dbReference type="NCBI Taxonomy" id="3063330"/>
    <lineage>
        <taxon>Bacteria</taxon>
        <taxon>Pseudomonadati</taxon>
        <taxon>Pseudomonadota</taxon>
        <taxon>Alphaproteobacteria</taxon>
        <taxon>Sphingomonadales</taxon>
        <taxon>Sphingomonadaceae</taxon>
        <taxon>Sphingomonas</taxon>
    </lineage>
</organism>
<dbReference type="PANTHER" id="PTHR33840">
    <property type="match status" value="1"/>
</dbReference>
<sequence>MGLVKTAASGRDQRLSNVYKMYRAARVGPDSAIDPARQIAFYDPGLGTDDDVHGFGRTWRTVGKFLASVAGRGIGTNIADCYEFVLNHWQPGDRIFIVGFSRGAYTARCVGQVISLCGVPTHEAGQPAVPFRRFARSTRKAAERAVHQVYEHGAGFKISEFEDERNEQARRFRKDYGSADGKIANAYPYFIGVFDTVAALGAKG</sequence>
<accession>A0ABT8Y7V7</accession>
<feature type="domain" description="T6SS Phospholipase effector Tle1-like catalytic" evidence="1">
    <location>
        <begin position="11"/>
        <end position="202"/>
    </location>
</feature>
<evidence type="ECO:0000313" key="2">
    <source>
        <dbReference type="EMBL" id="MDO6414393.1"/>
    </source>
</evidence>
<keyword evidence="3" id="KW-1185">Reference proteome</keyword>
<dbReference type="Proteomes" id="UP001169764">
    <property type="component" value="Unassembled WGS sequence"/>
</dbReference>
<gene>
    <name evidence="2" type="ORF">Q4F19_08370</name>
</gene>
<name>A0ABT8Y7V7_9SPHN</name>
<dbReference type="PANTHER" id="PTHR33840:SF1">
    <property type="entry name" value="TLE1 PHOSPHOLIPASE DOMAIN-CONTAINING PROTEIN"/>
    <property type="match status" value="1"/>
</dbReference>
<proteinExistence type="predicted"/>
<dbReference type="InterPro" id="IPR029058">
    <property type="entry name" value="AB_hydrolase_fold"/>
</dbReference>
<dbReference type="InterPro" id="IPR018712">
    <property type="entry name" value="Tle1-like_cat"/>
</dbReference>
<dbReference type="RefSeq" id="WP_303541528.1">
    <property type="nucleotide sequence ID" value="NZ_JAUOTP010000003.1"/>
</dbReference>
<reference evidence="2" key="1">
    <citation type="submission" date="2023-07" db="EMBL/GenBank/DDBJ databases">
        <authorList>
            <person name="Kim M."/>
        </authorList>
    </citation>
    <scope>NUCLEOTIDE SEQUENCE</scope>
    <source>
        <strain evidence="2">BIUV-7</strain>
    </source>
</reference>
<evidence type="ECO:0000259" key="1">
    <source>
        <dbReference type="Pfam" id="PF09994"/>
    </source>
</evidence>
<dbReference type="SUPFAM" id="SSF53474">
    <property type="entry name" value="alpha/beta-Hydrolases"/>
    <property type="match status" value="1"/>
</dbReference>
<dbReference type="EMBL" id="JAUOTP010000003">
    <property type="protein sequence ID" value="MDO6414393.1"/>
    <property type="molecule type" value="Genomic_DNA"/>
</dbReference>
<comment type="caution">
    <text evidence="2">The sequence shown here is derived from an EMBL/GenBank/DDBJ whole genome shotgun (WGS) entry which is preliminary data.</text>
</comment>
<protein>
    <submittedName>
        <fullName evidence="2">DUF2235 domain-containing protein</fullName>
    </submittedName>
</protein>
<evidence type="ECO:0000313" key="3">
    <source>
        <dbReference type="Proteomes" id="UP001169764"/>
    </source>
</evidence>
<dbReference type="Pfam" id="PF09994">
    <property type="entry name" value="T6SS_Tle1-like_cat"/>
    <property type="match status" value="1"/>
</dbReference>